<keyword evidence="3" id="KW-1185">Reference proteome</keyword>
<evidence type="ECO:0000256" key="1">
    <source>
        <dbReference type="SAM" id="Phobius"/>
    </source>
</evidence>
<protein>
    <submittedName>
        <fullName evidence="2">Uncharacterized protein</fullName>
    </submittedName>
</protein>
<sequence length="40" mass="4261">MIVSSILYSHGSLPQPINILAFATSIIGYCIVLEPTIPST</sequence>
<keyword evidence="1" id="KW-1133">Transmembrane helix</keyword>
<reference evidence="2 3" key="1">
    <citation type="journal article" date="2019" name="Genome Biol. Evol.">
        <title>Insights into the evolution of the New World diploid cottons (Gossypium, subgenus Houzingenia) based on genome sequencing.</title>
        <authorList>
            <person name="Grover C.E."/>
            <person name="Arick M.A. 2nd"/>
            <person name="Thrash A."/>
            <person name="Conover J.L."/>
            <person name="Sanders W.S."/>
            <person name="Peterson D.G."/>
            <person name="Frelichowski J.E."/>
            <person name="Scheffler J.A."/>
            <person name="Scheffler B.E."/>
            <person name="Wendel J.F."/>
        </authorList>
    </citation>
    <scope>NUCLEOTIDE SEQUENCE [LARGE SCALE GENOMIC DNA]</scope>
    <source>
        <strain evidence="2">5</strain>
        <tissue evidence="2">Leaf</tissue>
    </source>
</reference>
<dbReference type="AlphaFoldDB" id="A0A7J9CUR5"/>
<gene>
    <name evidence="2" type="ORF">Gogos_000926</name>
</gene>
<comment type="caution">
    <text evidence="2">The sequence shown here is derived from an EMBL/GenBank/DDBJ whole genome shotgun (WGS) entry which is preliminary data.</text>
</comment>
<keyword evidence="1" id="KW-0472">Membrane</keyword>
<proteinExistence type="predicted"/>
<dbReference type="EMBL" id="JABEZY010000013">
    <property type="protein sequence ID" value="MBA0752054.1"/>
    <property type="molecule type" value="Genomic_DNA"/>
</dbReference>
<feature type="transmembrane region" description="Helical" evidence="1">
    <location>
        <begin position="17"/>
        <end position="37"/>
    </location>
</feature>
<evidence type="ECO:0000313" key="3">
    <source>
        <dbReference type="Proteomes" id="UP000593579"/>
    </source>
</evidence>
<dbReference type="Proteomes" id="UP000593579">
    <property type="component" value="Unassembled WGS sequence"/>
</dbReference>
<name>A0A7J9CUR5_GOSGO</name>
<keyword evidence="1" id="KW-0812">Transmembrane</keyword>
<dbReference type="OrthoDB" id="10401474at2759"/>
<organism evidence="2 3">
    <name type="scientific">Gossypium gossypioides</name>
    <name type="common">Mexican cotton</name>
    <name type="synonym">Selera gossypioides</name>
    <dbReference type="NCBI Taxonomy" id="34282"/>
    <lineage>
        <taxon>Eukaryota</taxon>
        <taxon>Viridiplantae</taxon>
        <taxon>Streptophyta</taxon>
        <taxon>Embryophyta</taxon>
        <taxon>Tracheophyta</taxon>
        <taxon>Spermatophyta</taxon>
        <taxon>Magnoliopsida</taxon>
        <taxon>eudicotyledons</taxon>
        <taxon>Gunneridae</taxon>
        <taxon>Pentapetalae</taxon>
        <taxon>rosids</taxon>
        <taxon>malvids</taxon>
        <taxon>Malvales</taxon>
        <taxon>Malvaceae</taxon>
        <taxon>Malvoideae</taxon>
        <taxon>Gossypium</taxon>
    </lineage>
</organism>
<evidence type="ECO:0000313" key="2">
    <source>
        <dbReference type="EMBL" id="MBA0752054.1"/>
    </source>
</evidence>
<accession>A0A7J9CUR5</accession>